<feature type="region of interest" description="Disordered" evidence="1">
    <location>
        <begin position="382"/>
        <end position="513"/>
    </location>
</feature>
<sequence>MASLLVLVFWLEDRKTSIVELDCVPEEDRDPGKIAKVKWDDGSSYPAQIIKIAKCVKTLEQAEAKFLEKFNSLNNSDNQVQGKRQIKKPLKSNVTAVAVELARTLGEKVELPSELAVTKAAAAREKRFINSHIRQSESIEDSLALQSENVSKVKRSLEFHDDDHDDDDEDDDDTDANKTTSFKRAKVLSDDGIQHQSPTSLTSCVDATPRTRCDKCRALSSNINPTSVEFVRALAQFCGLAPSVQPTFKPCLPSPTSNSDKSEAGQLKPVAVEPGHKRVELTAGSGLFLKKSSKVTSVVSAAGDAEKLTRLIIQDLYGDQLKQKGISALGQGKGKKGIGKTDLKNIYAFISRNSTITCRKGKKDEELQDFTFQEFIRVVNKKLQSASRDRSNNKTAKRKLDLDEPTQSTATPRPPTTPVICAGTPSKSWNVQDNSSTGIQGQNQVEQPSHTSTQLLSPSTVQHPPQSHQLGTQGQNQVEQPSHTSTQLLSPSTVQHPPQSHQLENPLHLKDTSTPMKYSSYHQYYPGGPPSQPFYHSSSYSMPPPQSYYYYGHPNYQHEYQASPTLLDRSTLMSL</sequence>
<organism evidence="2 3">
    <name type="scientific">Frankliniella fusca</name>
    <dbReference type="NCBI Taxonomy" id="407009"/>
    <lineage>
        <taxon>Eukaryota</taxon>
        <taxon>Metazoa</taxon>
        <taxon>Ecdysozoa</taxon>
        <taxon>Arthropoda</taxon>
        <taxon>Hexapoda</taxon>
        <taxon>Insecta</taxon>
        <taxon>Pterygota</taxon>
        <taxon>Neoptera</taxon>
        <taxon>Paraneoptera</taxon>
        <taxon>Thysanoptera</taxon>
        <taxon>Terebrantia</taxon>
        <taxon>Thripoidea</taxon>
        <taxon>Thripidae</taxon>
        <taxon>Frankliniella</taxon>
    </lineage>
</organism>
<accession>A0AAE1I4A9</accession>
<keyword evidence="3" id="KW-1185">Reference proteome</keyword>
<dbReference type="AlphaFoldDB" id="A0AAE1I4A9"/>
<keyword evidence="2" id="KW-0689">Ribosomal protein</keyword>
<evidence type="ECO:0000256" key="1">
    <source>
        <dbReference type="SAM" id="MobiDB-lite"/>
    </source>
</evidence>
<evidence type="ECO:0000313" key="2">
    <source>
        <dbReference type="EMBL" id="KAK3932758.1"/>
    </source>
</evidence>
<feature type="compositionally biased region" description="Polar residues" evidence="1">
    <location>
        <begin position="425"/>
        <end position="503"/>
    </location>
</feature>
<reference evidence="2" key="2">
    <citation type="journal article" date="2023" name="BMC Genomics">
        <title>Pest status, molecular evolution, and epigenetic factors derived from the genome assembly of Frankliniella fusca, a thysanopteran phytovirus vector.</title>
        <authorList>
            <person name="Catto M.A."/>
            <person name="Labadie P.E."/>
            <person name="Jacobson A.L."/>
            <person name="Kennedy G.G."/>
            <person name="Srinivasan R."/>
            <person name="Hunt B.G."/>
        </authorList>
    </citation>
    <scope>NUCLEOTIDE SEQUENCE</scope>
    <source>
        <strain evidence="2">PL_HMW_Pooled</strain>
    </source>
</reference>
<gene>
    <name evidence="2" type="ORF">KUF71_002729</name>
</gene>
<reference evidence="2" key="1">
    <citation type="submission" date="2021-07" db="EMBL/GenBank/DDBJ databases">
        <authorList>
            <person name="Catto M.A."/>
            <person name="Jacobson A."/>
            <person name="Kennedy G."/>
            <person name="Labadie P."/>
            <person name="Hunt B.G."/>
            <person name="Srinivasan R."/>
        </authorList>
    </citation>
    <scope>NUCLEOTIDE SEQUENCE</scope>
    <source>
        <strain evidence="2">PL_HMW_Pooled</strain>
        <tissue evidence="2">Head</tissue>
    </source>
</reference>
<proteinExistence type="predicted"/>
<evidence type="ECO:0000313" key="3">
    <source>
        <dbReference type="Proteomes" id="UP001219518"/>
    </source>
</evidence>
<dbReference type="Proteomes" id="UP001219518">
    <property type="component" value="Unassembled WGS sequence"/>
</dbReference>
<comment type="caution">
    <text evidence="2">The sequence shown here is derived from an EMBL/GenBank/DDBJ whole genome shotgun (WGS) entry which is preliminary data.</text>
</comment>
<feature type="compositionally biased region" description="Acidic residues" evidence="1">
    <location>
        <begin position="163"/>
        <end position="174"/>
    </location>
</feature>
<dbReference type="GO" id="GO:0005840">
    <property type="term" value="C:ribosome"/>
    <property type="evidence" value="ECO:0007669"/>
    <property type="project" value="UniProtKB-KW"/>
</dbReference>
<name>A0AAE1I4A9_9NEOP</name>
<feature type="region of interest" description="Disordered" evidence="1">
    <location>
        <begin position="158"/>
        <end position="177"/>
    </location>
</feature>
<feature type="compositionally biased region" description="Basic and acidic residues" evidence="1">
    <location>
        <begin position="387"/>
        <end position="402"/>
    </location>
</feature>
<protein>
    <submittedName>
        <fullName evidence="2">30S ribosomal protein S20</fullName>
    </submittedName>
</protein>
<keyword evidence="2" id="KW-0687">Ribonucleoprotein</keyword>
<dbReference type="EMBL" id="JAHWGI010001439">
    <property type="protein sequence ID" value="KAK3932758.1"/>
    <property type="molecule type" value="Genomic_DNA"/>
</dbReference>